<feature type="transmembrane region" description="Helical" evidence="1">
    <location>
        <begin position="242"/>
        <end position="263"/>
    </location>
</feature>
<keyword evidence="1" id="KW-0472">Membrane</keyword>
<protein>
    <submittedName>
        <fullName evidence="3">ABC transporter permease</fullName>
    </submittedName>
</protein>
<feature type="transmembrane region" description="Helical" evidence="1">
    <location>
        <begin position="111"/>
        <end position="138"/>
    </location>
</feature>
<feature type="transmembrane region" description="Helical" evidence="1">
    <location>
        <begin position="309"/>
        <end position="331"/>
    </location>
</feature>
<dbReference type="InterPro" id="IPR045611">
    <property type="entry name" value="DUF6449"/>
</dbReference>
<evidence type="ECO:0000259" key="2">
    <source>
        <dbReference type="Pfam" id="PF20047"/>
    </source>
</evidence>
<feature type="transmembrane region" description="Helical" evidence="1">
    <location>
        <begin position="150"/>
        <end position="173"/>
    </location>
</feature>
<keyword evidence="1" id="KW-1133">Transmembrane helix</keyword>
<keyword evidence="1" id="KW-0812">Transmembrane</keyword>
<accession>A0A9D2FSQ9</accession>
<dbReference type="EMBL" id="DXBG01000178">
    <property type="protein sequence ID" value="HIZ65800.1"/>
    <property type="molecule type" value="Genomic_DNA"/>
</dbReference>
<feature type="transmembrane region" description="Helical" evidence="1">
    <location>
        <begin position="283"/>
        <end position="303"/>
    </location>
</feature>
<name>A0A9D2FSQ9_9FIRM</name>
<evidence type="ECO:0000256" key="1">
    <source>
        <dbReference type="SAM" id="Phobius"/>
    </source>
</evidence>
<feature type="transmembrane region" description="Helical" evidence="1">
    <location>
        <begin position="70"/>
        <end position="91"/>
    </location>
</feature>
<reference evidence="3" key="1">
    <citation type="journal article" date="2021" name="PeerJ">
        <title>Extensive microbial diversity within the chicken gut microbiome revealed by metagenomics and culture.</title>
        <authorList>
            <person name="Gilroy R."/>
            <person name="Ravi A."/>
            <person name="Getino M."/>
            <person name="Pursley I."/>
            <person name="Horton D.L."/>
            <person name="Alikhan N.F."/>
            <person name="Baker D."/>
            <person name="Gharbi K."/>
            <person name="Hall N."/>
            <person name="Watson M."/>
            <person name="Adriaenssens E.M."/>
            <person name="Foster-Nyarko E."/>
            <person name="Jarju S."/>
            <person name="Secka A."/>
            <person name="Antonio M."/>
            <person name="Oren A."/>
            <person name="Chaudhuri R.R."/>
            <person name="La Ragione R."/>
            <person name="Hildebrand F."/>
            <person name="Pallen M.J."/>
        </authorList>
    </citation>
    <scope>NUCLEOTIDE SEQUENCE</scope>
    <source>
        <strain evidence="3">1068</strain>
    </source>
</reference>
<evidence type="ECO:0000313" key="4">
    <source>
        <dbReference type="Proteomes" id="UP000824056"/>
    </source>
</evidence>
<feature type="transmembrane region" description="Helical" evidence="1">
    <location>
        <begin position="178"/>
        <end position="199"/>
    </location>
</feature>
<dbReference type="Pfam" id="PF20047">
    <property type="entry name" value="DUF6449"/>
    <property type="match status" value="1"/>
</dbReference>
<feature type="domain" description="DUF6449" evidence="2">
    <location>
        <begin position="468"/>
        <end position="603"/>
    </location>
</feature>
<feature type="transmembrane region" description="Helical" evidence="1">
    <location>
        <begin position="343"/>
        <end position="361"/>
    </location>
</feature>
<gene>
    <name evidence="3" type="ORF">H9809_07875</name>
</gene>
<dbReference type="Proteomes" id="UP000824056">
    <property type="component" value="Unassembled WGS sequence"/>
</dbReference>
<dbReference type="AlphaFoldDB" id="A0A9D2FSQ9"/>
<reference evidence="3" key="2">
    <citation type="submission" date="2021-04" db="EMBL/GenBank/DDBJ databases">
        <authorList>
            <person name="Gilroy R."/>
        </authorList>
    </citation>
    <scope>NUCLEOTIDE SEQUENCE</scope>
    <source>
        <strain evidence="3">1068</strain>
    </source>
</reference>
<evidence type="ECO:0000313" key="3">
    <source>
        <dbReference type="EMBL" id="HIZ65800.1"/>
    </source>
</evidence>
<organism evidence="3 4">
    <name type="scientific">Candidatus Blautia pullicola</name>
    <dbReference type="NCBI Taxonomy" id="2838498"/>
    <lineage>
        <taxon>Bacteria</taxon>
        <taxon>Bacillati</taxon>
        <taxon>Bacillota</taxon>
        <taxon>Clostridia</taxon>
        <taxon>Lachnospirales</taxon>
        <taxon>Lachnospiraceae</taxon>
        <taxon>Blautia</taxon>
    </lineage>
</organism>
<proteinExistence type="predicted"/>
<comment type="caution">
    <text evidence="3">The sequence shown here is derived from an EMBL/GenBank/DDBJ whole genome shotgun (WGS) entry which is preliminary data.</text>
</comment>
<sequence>MTLKNYLAKGIKENLRRNIWLTILLLLAFLGTLPVQTLMALDQARHNLTGNVSKQMIEAMKACVGPSNSGVMVITLCGGAFLALAGFFFLYSQEKTDFYHSLPLRRPQLFIIQYISGILSFLIPYAICLGLALAVGGFSGAVTGAVVNGALYQAAVTLLFFLCFYGTGILAILLTGNLFIGALGFGGLLSYGPILYWVYTSLNDRFFRTLAEFGTKTWTYCLSPVLVYMKMARSFLHGGETYWPLLYGLIYGILVFVISLLVYNKRPSESFQRAIAFRKLEPVIKVCIAVPGAVIIALFFSGRMYEHNFLWLCLGCLVAAVVLLGILNFLFTLDIKKCLKPGLSSGVTLALLALLLLIYRLDVLGVDSYLPDKNRIQSMSVCLNSINGNLSYPEAANIYDTGEFLEKSRVETFDKIYELAEKSVAYFNENKEDDDFQDQAEMKAADSWYSGNYNNLTEDTMVSVYIAYHLKSGRDVYRMYYVPESQELVENIGEIYDNWEFRKAVLPTSYVDWEKIQDVYTESFLQSGKKLEVSEEKLQNIYKTYKGELESLSFAKCQEQAIIGYLRMDEKLKDEAGGEYSYTYKLPVYESFEKTRGLLEEAGNPMPKVIPIDQVLDVQIMDFTELDENGEYKSVTIDDSGIIESLLKSPTLLEGRYGVGSGIDYQHSITVRWKDRDKPNLDIYPWKSQNLSQYFEEQEN</sequence>